<reference evidence="2 3" key="1">
    <citation type="submission" date="2016-02" db="EMBL/GenBank/DDBJ databases">
        <title>Genome analysis of coral dinoflagellate symbionts highlights evolutionary adaptations to a symbiotic lifestyle.</title>
        <authorList>
            <person name="Aranda M."/>
            <person name="Li Y."/>
            <person name="Liew Y.J."/>
            <person name="Baumgarten S."/>
            <person name="Simakov O."/>
            <person name="Wilson M."/>
            <person name="Piel J."/>
            <person name="Ashoor H."/>
            <person name="Bougouffa S."/>
            <person name="Bajic V.B."/>
            <person name="Ryu T."/>
            <person name="Ravasi T."/>
            <person name="Bayer T."/>
            <person name="Micklem G."/>
            <person name="Kim H."/>
            <person name="Bhak J."/>
            <person name="Lajeunesse T.C."/>
            <person name="Voolstra C.R."/>
        </authorList>
    </citation>
    <scope>NUCLEOTIDE SEQUENCE [LARGE SCALE GENOMIC DNA]</scope>
    <source>
        <strain evidence="2 3">CCMP2467</strain>
    </source>
</reference>
<accession>A0A1Q9F3P5</accession>
<dbReference type="EMBL" id="LSRX01000018">
    <property type="protein sequence ID" value="OLQ14229.1"/>
    <property type="molecule type" value="Genomic_DNA"/>
</dbReference>
<dbReference type="OrthoDB" id="10272344at2759"/>
<evidence type="ECO:0000313" key="3">
    <source>
        <dbReference type="Proteomes" id="UP000186817"/>
    </source>
</evidence>
<feature type="compositionally biased region" description="Basic and acidic residues" evidence="1">
    <location>
        <begin position="211"/>
        <end position="220"/>
    </location>
</feature>
<keyword evidence="3" id="KW-1185">Reference proteome</keyword>
<name>A0A1Q9F3P5_SYMMI</name>
<evidence type="ECO:0000313" key="2">
    <source>
        <dbReference type="EMBL" id="OLQ14229.1"/>
    </source>
</evidence>
<protein>
    <submittedName>
        <fullName evidence="2">Uncharacterized protein</fullName>
    </submittedName>
</protein>
<sequence>MPSCSPFCQRYWSSAKTATYLACVHPAPTTDSFRGEGYDIDVNGSEALFAIVHSDDKNGIFRCAIACESCGYRSCNRRMWLRLDVREGHRCDACKAELHSNGNDTVLKFAASATDEADLKKMLRDSFAIDPTTSLTMRALAAGVVVAWKTAVTRLEHQAEAEATKEVRDVAKPIPSANYIQGRVMAAAGCNFGAVLTHSYKDRASSQGKEGNAKKPKEASSRTPEGSPICFRYNAKGCAE</sequence>
<dbReference type="AlphaFoldDB" id="A0A1Q9F3P5"/>
<comment type="caution">
    <text evidence="2">The sequence shown here is derived from an EMBL/GenBank/DDBJ whole genome shotgun (WGS) entry which is preliminary data.</text>
</comment>
<evidence type="ECO:0000256" key="1">
    <source>
        <dbReference type="SAM" id="MobiDB-lite"/>
    </source>
</evidence>
<dbReference type="Proteomes" id="UP000186817">
    <property type="component" value="Unassembled WGS sequence"/>
</dbReference>
<proteinExistence type="predicted"/>
<gene>
    <name evidence="2" type="ORF">AK812_SmicGene1634</name>
</gene>
<feature type="region of interest" description="Disordered" evidence="1">
    <location>
        <begin position="203"/>
        <end position="229"/>
    </location>
</feature>
<organism evidence="2 3">
    <name type="scientific">Symbiodinium microadriaticum</name>
    <name type="common">Dinoflagellate</name>
    <name type="synonym">Zooxanthella microadriatica</name>
    <dbReference type="NCBI Taxonomy" id="2951"/>
    <lineage>
        <taxon>Eukaryota</taxon>
        <taxon>Sar</taxon>
        <taxon>Alveolata</taxon>
        <taxon>Dinophyceae</taxon>
        <taxon>Suessiales</taxon>
        <taxon>Symbiodiniaceae</taxon>
        <taxon>Symbiodinium</taxon>
    </lineage>
</organism>